<dbReference type="RefSeq" id="WP_070067320.1">
    <property type="nucleotide sequence ID" value="NZ_MJUW02000086.1"/>
</dbReference>
<name>A0A1V6LZ85_9BACT</name>
<evidence type="ECO:0008006" key="3">
    <source>
        <dbReference type="Google" id="ProtNLM"/>
    </source>
</evidence>
<comment type="caution">
    <text evidence="1">The sequence shown here is derived from an EMBL/GenBank/DDBJ whole genome shotgun (WGS) entry which is preliminary data.</text>
</comment>
<keyword evidence="2" id="KW-1185">Reference proteome</keyword>
<proteinExistence type="predicted"/>
<gene>
    <name evidence="1" type="ORF">BIY37_08110</name>
</gene>
<protein>
    <recommendedName>
        <fullName evidence="3">Polymerase nucleotidyl transferase domain-containing protein</fullName>
    </recommendedName>
</protein>
<reference evidence="1 2" key="1">
    <citation type="journal article" date="2016" name="Genome Announc.">
        <title>Draft Genome Sequence of the Anaerobic Ammonium-Oxidizing Bacterium 'Candidatus Brocadia sp. 40'.</title>
        <authorList>
            <person name="Ali M."/>
            <person name="Haroon M.F."/>
            <person name="Narita Y."/>
            <person name="Zhang L."/>
            <person name="Rangel Shaw D."/>
            <person name="Okabe S."/>
            <person name="Saikaly P.E."/>
        </authorList>
    </citation>
    <scope>NUCLEOTIDE SEQUENCE [LARGE SCALE GENOMIC DNA]</scope>
    <source>
        <strain evidence="1 2">40</strain>
    </source>
</reference>
<dbReference type="AlphaFoldDB" id="A0A1V6LZ85"/>
<dbReference type="SUPFAM" id="SSF81301">
    <property type="entry name" value="Nucleotidyltransferase"/>
    <property type="match status" value="1"/>
</dbReference>
<sequence>MEDYQVTNLSDQTQKILKPFLQDVLAYCKEDILSISVIGSAVTKDFHPKYSDINTLMIVKEIKVSLFDFIAILGKRYGKKKVCAPLIMTNAYIKGSLDVFPLEFLEMKLIHQLVYGNDVFKNIQVNKADVRLQCERELKGKLQHICQSYIKAMGNRTVLTKLFAGLHSRYFPVLRGLLFLYDQKIPQGKGDVIFALEKCFNIDMSVYRKLMEIRANNTRPSSDVLREIFEKLYHLLETVIKKVDEFEIKPV</sequence>
<organism evidence="1 2">
    <name type="scientific">Candidatus Brocadia sapporoensis</name>
    <dbReference type="NCBI Taxonomy" id="392547"/>
    <lineage>
        <taxon>Bacteria</taxon>
        <taxon>Pseudomonadati</taxon>
        <taxon>Planctomycetota</taxon>
        <taxon>Candidatus Brocadiia</taxon>
        <taxon>Candidatus Brocadiales</taxon>
        <taxon>Candidatus Brocadiaceae</taxon>
        <taxon>Candidatus Brocadia</taxon>
    </lineage>
</organism>
<dbReference type="InterPro" id="IPR043519">
    <property type="entry name" value="NT_sf"/>
</dbReference>
<evidence type="ECO:0000313" key="1">
    <source>
        <dbReference type="EMBL" id="OQD45482.1"/>
    </source>
</evidence>
<dbReference type="Proteomes" id="UP000242219">
    <property type="component" value="Unassembled WGS sequence"/>
</dbReference>
<accession>A0A1V6LZ85</accession>
<evidence type="ECO:0000313" key="2">
    <source>
        <dbReference type="Proteomes" id="UP000242219"/>
    </source>
</evidence>
<dbReference type="EMBL" id="MJUW02000086">
    <property type="protein sequence ID" value="OQD45482.1"/>
    <property type="molecule type" value="Genomic_DNA"/>
</dbReference>